<evidence type="ECO:0000313" key="8">
    <source>
        <dbReference type="Proteomes" id="UP001064489"/>
    </source>
</evidence>
<accession>A0AAD5J2F7</accession>
<dbReference type="AlphaFoldDB" id="A0AAD5J2F7"/>
<proteinExistence type="inferred from homology"/>
<evidence type="ECO:0000256" key="2">
    <source>
        <dbReference type="ARBA" id="ARBA00005982"/>
    </source>
</evidence>
<dbReference type="PANTHER" id="PTHR11654">
    <property type="entry name" value="OLIGOPEPTIDE TRANSPORTER-RELATED"/>
    <property type="match status" value="1"/>
</dbReference>
<keyword evidence="3 6" id="KW-0812">Transmembrane</keyword>
<comment type="subcellular location">
    <subcellularLocation>
        <location evidence="1">Membrane</location>
        <topology evidence="1">Multi-pass membrane protein</topology>
    </subcellularLocation>
</comment>
<dbReference type="SUPFAM" id="SSF103473">
    <property type="entry name" value="MFS general substrate transporter"/>
    <property type="match status" value="1"/>
</dbReference>
<dbReference type="InterPro" id="IPR000109">
    <property type="entry name" value="POT_fam"/>
</dbReference>
<feature type="transmembrane region" description="Helical" evidence="6">
    <location>
        <begin position="344"/>
        <end position="363"/>
    </location>
</feature>
<gene>
    <name evidence="7" type="ORF">LWI28_025900</name>
</gene>
<dbReference type="EMBL" id="JAJSOW010000101">
    <property type="protein sequence ID" value="KAI9182493.1"/>
    <property type="molecule type" value="Genomic_DNA"/>
</dbReference>
<organism evidence="7 8">
    <name type="scientific">Acer negundo</name>
    <name type="common">Box elder</name>
    <dbReference type="NCBI Taxonomy" id="4023"/>
    <lineage>
        <taxon>Eukaryota</taxon>
        <taxon>Viridiplantae</taxon>
        <taxon>Streptophyta</taxon>
        <taxon>Embryophyta</taxon>
        <taxon>Tracheophyta</taxon>
        <taxon>Spermatophyta</taxon>
        <taxon>Magnoliopsida</taxon>
        <taxon>eudicotyledons</taxon>
        <taxon>Gunneridae</taxon>
        <taxon>Pentapetalae</taxon>
        <taxon>rosids</taxon>
        <taxon>malvids</taxon>
        <taxon>Sapindales</taxon>
        <taxon>Sapindaceae</taxon>
        <taxon>Hippocastanoideae</taxon>
        <taxon>Acereae</taxon>
        <taxon>Acer</taxon>
    </lineage>
</organism>
<feature type="transmembrane region" description="Helical" evidence="6">
    <location>
        <begin position="302"/>
        <end position="324"/>
    </location>
</feature>
<evidence type="ECO:0000256" key="3">
    <source>
        <dbReference type="ARBA" id="ARBA00022692"/>
    </source>
</evidence>
<dbReference type="Proteomes" id="UP001064489">
    <property type="component" value="Chromosome 4"/>
</dbReference>
<feature type="transmembrane region" description="Helical" evidence="6">
    <location>
        <begin position="147"/>
        <end position="168"/>
    </location>
</feature>
<evidence type="ECO:0000256" key="4">
    <source>
        <dbReference type="ARBA" id="ARBA00022989"/>
    </source>
</evidence>
<dbReference type="Gene3D" id="1.20.1250.20">
    <property type="entry name" value="MFS general substrate transporter like domains"/>
    <property type="match status" value="1"/>
</dbReference>
<dbReference type="GO" id="GO:0016020">
    <property type="term" value="C:membrane"/>
    <property type="evidence" value="ECO:0007669"/>
    <property type="project" value="UniProtKB-SubCell"/>
</dbReference>
<protein>
    <submittedName>
        <fullName evidence="7">Uncharacterized protein</fullName>
    </submittedName>
</protein>
<sequence>MVSDSDASSYTKDGSLDYHGQPAVKWRTGGWRCGFLLLVNQGLANLAFAGVEVNMVLFAKSVFRQTDEEAANTFSSWTGTLYISSLIGAFLSDSYRRIGRYLTCVVFQVVSVIEMASLNLHLLLNATFGADQFDEEDPKEKQSKSSFYSYFYVALNLGCLFSETVLAYVENIGYWVLGFWICTGSAIFAFLLQLSGTFRYRCFRPSGNPLSRFSQVIVASFRKINLQVPSNGEELYEVYEKENETISSQRIVHTNDFKFLDRAAIMTPVEMTMTATNNGRNLNPWQLCTITQVEEVKCILRLLPVWLCTIFSPLAFTQMIGLFIEQGAAMDTKISNFQIPPASMTSFDIISTTAFILLYNKLIVPLYVKLIKTEPKTPSELQRIGIGLSIAILAMLIASMVEQHRLKNASENGQETSSLSILWQTPQYIGVAEAFLFVAQMEFFSSQIPDGLKSLGIALSMSSTAIGSYVCSMILTVVMAITTKNGEPGWVPPNLNDGHLDRFFFLCAGLIALNLVFFIICAKCYKCISMEKWEEAQASELKAML</sequence>
<dbReference type="InterPro" id="IPR036259">
    <property type="entry name" value="MFS_trans_sf"/>
</dbReference>
<feature type="transmembrane region" description="Helical" evidence="6">
    <location>
        <begin position="35"/>
        <end position="58"/>
    </location>
</feature>
<keyword evidence="8" id="KW-1185">Reference proteome</keyword>
<comment type="similarity">
    <text evidence="2">Belongs to the major facilitator superfamily. Proton-dependent oligopeptide transporter (POT/PTR) (TC 2.A.17) family.</text>
</comment>
<dbReference type="GO" id="GO:0022857">
    <property type="term" value="F:transmembrane transporter activity"/>
    <property type="evidence" value="ECO:0007669"/>
    <property type="project" value="InterPro"/>
</dbReference>
<evidence type="ECO:0000256" key="1">
    <source>
        <dbReference type="ARBA" id="ARBA00004141"/>
    </source>
</evidence>
<evidence type="ECO:0000256" key="5">
    <source>
        <dbReference type="ARBA" id="ARBA00023136"/>
    </source>
</evidence>
<feature type="transmembrane region" description="Helical" evidence="6">
    <location>
        <begin position="421"/>
        <end position="443"/>
    </location>
</feature>
<feature type="transmembrane region" description="Helical" evidence="6">
    <location>
        <begin position="455"/>
        <end position="483"/>
    </location>
</feature>
<feature type="transmembrane region" description="Helical" evidence="6">
    <location>
        <begin position="70"/>
        <end position="91"/>
    </location>
</feature>
<reference evidence="7" key="2">
    <citation type="submission" date="2023-02" db="EMBL/GenBank/DDBJ databases">
        <authorList>
            <person name="Swenson N.G."/>
            <person name="Wegrzyn J.L."/>
            <person name="Mcevoy S.L."/>
        </authorList>
    </citation>
    <scope>NUCLEOTIDE SEQUENCE</scope>
    <source>
        <strain evidence="7">91603</strain>
        <tissue evidence="7">Leaf</tissue>
    </source>
</reference>
<comment type="caution">
    <text evidence="7">The sequence shown here is derived from an EMBL/GenBank/DDBJ whole genome shotgun (WGS) entry which is preliminary data.</text>
</comment>
<evidence type="ECO:0000313" key="7">
    <source>
        <dbReference type="EMBL" id="KAI9182493.1"/>
    </source>
</evidence>
<keyword evidence="5 6" id="KW-0472">Membrane</keyword>
<evidence type="ECO:0000256" key="6">
    <source>
        <dbReference type="SAM" id="Phobius"/>
    </source>
</evidence>
<name>A0AAD5J2F7_ACENE</name>
<reference evidence="7" key="1">
    <citation type="journal article" date="2022" name="Plant J.">
        <title>Strategies of tolerance reflected in two North American maple genomes.</title>
        <authorList>
            <person name="McEvoy S.L."/>
            <person name="Sezen U.U."/>
            <person name="Trouern-Trend A."/>
            <person name="McMahon S.M."/>
            <person name="Schaberg P.G."/>
            <person name="Yang J."/>
            <person name="Wegrzyn J.L."/>
            <person name="Swenson N.G."/>
        </authorList>
    </citation>
    <scope>NUCLEOTIDE SEQUENCE</scope>
    <source>
        <strain evidence="7">91603</strain>
    </source>
</reference>
<dbReference type="Pfam" id="PF00854">
    <property type="entry name" value="PTR2"/>
    <property type="match status" value="1"/>
</dbReference>
<feature type="transmembrane region" description="Helical" evidence="6">
    <location>
        <begin position="384"/>
        <end position="401"/>
    </location>
</feature>
<keyword evidence="4 6" id="KW-1133">Transmembrane helix</keyword>
<feature type="transmembrane region" description="Helical" evidence="6">
    <location>
        <begin position="503"/>
        <end position="522"/>
    </location>
</feature>
<feature type="transmembrane region" description="Helical" evidence="6">
    <location>
        <begin position="174"/>
        <end position="194"/>
    </location>
</feature>